<dbReference type="AlphaFoldDB" id="A0A4C1YW90"/>
<dbReference type="EMBL" id="BGZK01001415">
    <property type="protein sequence ID" value="GBP79490.1"/>
    <property type="molecule type" value="Genomic_DNA"/>
</dbReference>
<name>A0A4C1YW90_EUMVA</name>
<gene>
    <name evidence="1" type="ORF">EVAR_59164_1</name>
</gene>
<proteinExistence type="predicted"/>
<evidence type="ECO:0000313" key="2">
    <source>
        <dbReference type="Proteomes" id="UP000299102"/>
    </source>
</evidence>
<dbReference type="Proteomes" id="UP000299102">
    <property type="component" value="Unassembled WGS sequence"/>
</dbReference>
<organism evidence="1 2">
    <name type="scientific">Eumeta variegata</name>
    <name type="common">Bagworm moth</name>
    <name type="synonym">Eumeta japonica</name>
    <dbReference type="NCBI Taxonomy" id="151549"/>
    <lineage>
        <taxon>Eukaryota</taxon>
        <taxon>Metazoa</taxon>
        <taxon>Ecdysozoa</taxon>
        <taxon>Arthropoda</taxon>
        <taxon>Hexapoda</taxon>
        <taxon>Insecta</taxon>
        <taxon>Pterygota</taxon>
        <taxon>Neoptera</taxon>
        <taxon>Endopterygota</taxon>
        <taxon>Lepidoptera</taxon>
        <taxon>Glossata</taxon>
        <taxon>Ditrysia</taxon>
        <taxon>Tineoidea</taxon>
        <taxon>Psychidae</taxon>
        <taxon>Oiketicinae</taxon>
        <taxon>Eumeta</taxon>
    </lineage>
</organism>
<sequence>MSDALSELPIKGLQLDVRRRLSRYRQIYPEDNPSYDPKASGAKCIYLRTLRDSSPHLCATKVCKFFIPTNSRETRRAGVGVCGLLHRRRSGRMHLSCRRHTPLVLNDCTCTHAETPKPGGVSVCFLRAWNVKARSSCSGEKLLSGES</sequence>
<comment type="caution">
    <text evidence="1">The sequence shown here is derived from an EMBL/GenBank/DDBJ whole genome shotgun (WGS) entry which is preliminary data.</text>
</comment>
<evidence type="ECO:0000313" key="1">
    <source>
        <dbReference type="EMBL" id="GBP79490.1"/>
    </source>
</evidence>
<accession>A0A4C1YW90</accession>
<reference evidence="1 2" key="1">
    <citation type="journal article" date="2019" name="Commun. Biol.">
        <title>The bagworm genome reveals a unique fibroin gene that provides high tensile strength.</title>
        <authorList>
            <person name="Kono N."/>
            <person name="Nakamura H."/>
            <person name="Ohtoshi R."/>
            <person name="Tomita M."/>
            <person name="Numata K."/>
            <person name="Arakawa K."/>
        </authorList>
    </citation>
    <scope>NUCLEOTIDE SEQUENCE [LARGE SCALE GENOMIC DNA]</scope>
</reference>
<keyword evidence="2" id="KW-1185">Reference proteome</keyword>
<protein>
    <submittedName>
        <fullName evidence="1">Uncharacterized protein</fullName>
    </submittedName>
</protein>